<feature type="domain" description="Bacteriophage Mu GpT" evidence="1">
    <location>
        <begin position="8"/>
        <end position="296"/>
    </location>
</feature>
<sequence>MNITPSALKALYAAVNAAFQIGRSSYTPLWPKVATLVPSTTAQEDYSWLGEFSRLREWIGDRQINRMKVYDYSLKNKKFEATEGIPAERIEDDNYGILSPKFQDMGYASSTHPDELIFALLAAGFTTTCYDGQYFFDTDHPVGEDGNEQSVSNMQAGAESPWFLLDTTRPLKPLIYQRRRDYRLLAKTDAGNSDHVFIADEYLYGVDGRGNVGFGFWQQAFGSKATLNTANFDAAIAAMGAHKSDKGRPLGIMPNMLIVGPSKRAAAKAVVEAEYKAQGESNTNYKAVEVVVVPWLI</sequence>
<organism evidence="2 3">
    <name type="scientific">Amphritea atlantica</name>
    <dbReference type="NCBI Taxonomy" id="355243"/>
    <lineage>
        <taxon>Bacteria</taxon>
        <taxon>Pseudomonadati</taxon>
        <taxon>Pseudomonadota</taxon>
        <taxon>Gammaproteobacteria</taxon>
        <taxon>Oceanospirillales</taxon>
        <taxon>Oceanospirillaceae</taxon>
        <taxon>Amphritea</taxon>
    </lineage>
</organism>
<reference evidence="3" key="1">
    <citation type="submission" date="2016-10" db="EMBL/GenBank/DDBJ databases">
        <authorList>
            <person name="Varghese N."/>
            <person name="Submissions S."/>
        </authorList>
    </citation>
    <scope>NUCLEOTIDE SEQUENCE [LARGE SCALE GENOMIC DNA]</scope>
    <source>
        <strain evidence="3">DSM 18887</strain>
    </source>
</reference>
<dbReference type="OrthoDB" id="9804833at2"/>
<protein>
    <submittedName>
        <fullName evidence="2">Mu-like prophage major head subunit gpT</fullName>
    </submittedName>
</protein>
<dbReference type="STRING" id="355243.SAMN03080615_00881"/>
<accession>A0A1H9EGD6</accession>
<name>A0A1H9EGD6_9GAMM</name>
<dbReference type="Proteomes" id="UP000198749">
    <property type="component" value="Unassembled WGS sequence"/>
</dbReference>
<dbReference type="Pfam" id="PF10124">
    <property type="entry name" value="Mu-like_gpT"/>
    <property type="match status" value="1"/>
</dbReference>
<proteinExistence type="predicted"/>
<evidence type="ECO:0000313" key="2">
    <source>
        <dbReference type="EMBL" id="SEQ24642.1"/>
    </source>
</evidence>
<dbReference type="AlphaFoldDB" id="A0A1H9EGD6"/>
<dbReference type="EMBL" id="FOGB01000002">
    <property type="protein sequence ID" value="SEQ24642.1"/>
    <property type="molecule type" value="Genomic_DNA"/>
</dbReference>
<dbReference type="InterPro" id="IPR018774">
    <property type="entry name" value="Phage_Mu_GpT"/>
</dbReference>
<keyword evidence="3" id="KW-1185">Reference proteome</keyword>
<dbReference type="RefSeq" id="WP_091354534.1">
    <property type="nucleotide sequence ID" value="NZ_AP025284.1"/>
</dbReference>
<evidence type="ECO:0000313" key="3">
    <source>
        <dbReference type="Proteomes" id="UP000198749"/>
    </source>
</evidence>
<gene>
    <name evidence="2" type="ORF">SAMN03080615_00881</name>
</gene>
<evidence type="ECO:0000259" key="1">
    <source>
        <dbReference type="Pfam" id="PF10124"/>
    </source>
</evidence>